<dbReference type="AlphaFoldDB" id="A0A179DJ53"/>
<proteinExistence type="predicted"/>
<accession>A0A179DJ53</accession>
<organism evidence="2 3">
    <name type="scientific">Pedobacter psychrophilus</name>
    <dbReference type="NCBI Taxonomy" id="1826909"/>
    <lineage>
        <taxon>Bacteria</taxon>
        <taxon>Pseudomonadati</taxon>
        <taxon>Bacteroidota</taxon>
        <taxon>Sphingobacteriia</taxon>
        <taxon>Sphingobacteriales</taxon>
        <taxon>Sphingobacteriaceae</taxon>
        <taxon>Pedobacter</taxon>
    </lineage>
</organism>
<dbReference type="OrthoDB" id="9797456at2"/>
<gene>
    <name evidence="2" type="ORF">A5893_06395</name>
</gene>
<dbReference type="Proteomes" id="UP000078459">
    <property type="component" value="Unassembled WGS sequence"/>
</dbReference>
<evidence type="ECO:0000313" key="3">
    <source>
        <dbReference type="Proteomes" id="UP000078459"/>
    </source>
</evidence>
<dbReference type="InterPro" id="IPR016181">
    <property type="entry name" value="Acyl_CoA_acyltransferase"/>
</dbReference>
<protein>
    <recommendedName>
        <fullName evidence="1">N-acetyltransferase domain-containing protein</fullName>
    </recommendedName>
</protein>
<dbReference type="GO" id="GO:0016747">
    <property type="term" value="F:acyltransferase activity, transferring groups other than amino-acyl groups"/>
    <property type="evidence" value="ECO:0007669"/>
    <property type="project" value="InterPro"/>
</dbReference>
<dbReference type="PROSITE" id="PS51186">
    <property type="entry name" value="GNAT"/>
    <property type="match status" value="1"/>
</dbReference>
<dbReference type="RefSeq" id="WP_068821804.1">
    <property type="nucleotide sequence ID" value="NZ_LWHJ01000022.1"/>
</dbReference>
<name>A0A179DJ53_9SPHI</name>
<dbReference type="InterPro" id="IPR000182">
    <property type="entry name" value="GNAT_dom"/>
</dbReference>
<reference evidence="2 3" key="2">
    <citation type="submission" date="2016-06" db="EMBL/GenBank/DDBJ databases">
        <title>Pedobacter psychrophilus sp. nov., isolated from Antarctic fragmentary rock.</title>
        <authorList>
            <person name="Svec P."/>
        </authorList>
    </citation>
    <scope>NUCLEOTIDE SEQUENCE [LARGE SCALE GENOMIC DNA]</scope>
    <source>
        <strain evidence="2 3">CCM 8644</strain>
    </source>
</reference>
<dbReference type="SUPFAM" id="SSF55729">
    <property type="entry name" value="Acyl-CoA N-acyltransferases (Nat)"/>
    <property type="match status" value="1"/>
</dbReference>
<evidence type="ECO:0000259" key="1">
    <source>
        <dbReference type="PROSITE" id="PS51186"/>
    </source>
</evidence>
<keyword evidence="3" id="KW-1185">Reference proteome</keyword>
<comment type="caution">
    <text evidence="2">The sequence shown here is derived from an EMBL/GenBank/DDBJ whole genome shotgun (WGS) entry which is preliminary data.</text>
</comment>
<dbReference type="Gene3D" id="3.40.630.30">
    <property type="match status" value="1"/>
</dbReference>
<reference evidence="2 3" key="1">
    <citation type="submission" date="2016-04" db="EMBL/GenBank/DDBJ databases">
        <authorList>
            <person name="Evans L.H."/>
            <person name="Alamgir A."/>
            <person name="Owens N."/>
            <person name="Weber N.D."/>
            <person name="Virtaneva K."/>
            <person name="Barbian K."/>
            <person name="Babar A."/>
            <person name="Rosenke K."/>
        </authorList>
    </citation>
    <scope>NUCLEOTIDE SEQUENCE [LARGE SCALE GENOMIC DNA]</scope>
    <source>
        <strain evidence="2 3">CCM 8644</strain>
    </source>
</reference>
<sequence length="230" mass="26720">MSHILDNPIYNSLNSNHTQFSEGTSQVKYYQRDIAAFAGMETYDEESFKKLHQQDPELFILFSPNNLSIPFNFNLVKKIEMLQLVYNENYIPIGDDDIEIIDLKEENISEMIDLVNLTQLGPFLLNTITLGNYVGIFKDQKLVAMAGHRFRPLNYIEVSAVCCHPNYLGKGFAYAIIREQIKRILDKQQVPFLHVREDNFGAIKLYEKLGFKTRCNMKAYVINKFKLKPH</sequence>
<dbReference type="InterPro" id="IPR013653">
    <property type="entry name" value="GCN5-like_dom"/>
</dbReference>
<evidence type="ECO:0000313" key="2">
    <source>
        <dbReference type="EMBL" id="OAQ40569.1"/>
    </source>
</evidence>
<feature type="domain" description="N-acetyltransferase" evidence="1">
    <location>
        <begin position="98"/>
        <end position="230"/>
    </location>
</feature>
<dbReference type="STRING" id="1826909.A5893_06395"/>
<dbReference type="EMBL" id="LWHJ01000022">
    <property type="protein sequence ID" value="OAQ40569.1"/>
    <property type="molecule type" value="Genomic_DNA"/>
</dbReference>
<dbReference type="Pfam" id="PF08445">
    <property type="entry name" value="FR47"/>
    <property type="match status" value="1"/>
</dbReference>